<evidence type="ECO:0000256" key="4">
    <source>
        <dbReference type="ARBA" id="ARBA00022771"/>
    </source>
</evidence>
<feature type="domain" description="BED-type" evidence="12">
    <location>
        <begin position="43"/>
        <end position="99"/>
    </location>
</feature>
<evidence type="ECO:0000256" key="5">
    <source>
        <dbReference type="ARBA" id="ARBA00022833"/>
    </source>
</evidence>
<comment type="subcellular location">
    <subcellularLocation>
        <location evidence="1">Nucleus</location>
    </subcellularLocation>
</comment>
<dbReference type="InterPro" id="IPR036236">
    <property type="entry name" value="Znf_C2H2_sf"/>
</dbReference>
<keyword evidence="5" id="KW-0862">Zinc</keyword>
<dbReference type="Pfam" id="PF05699">
    <property type="entry name" value="Dimer_Tnp_hAT"/>
    <property type="match status" value="1"/>
</dbReference>
<evidence type="ECO:0000256" key="3">
    <source>
        <dbReference type="ARBA" id="ARBA00022723"/>
    </source>
</evidence>
<accession>A0AAW2KPD8</accession>
<dbReference type="SUPFAM" id="SSF53098">
    <property type="entry name" value="Ribonuclease H-like"/>
    <property type="match status" value="1"/>
</dbReference>
<dbReference type="SMART" id="SM00614">
    <property type="entry name" value="ZnF_BED"/>
    <property type="match status" value="1"/>
</dbReference>
<feature type="region of interest" description="Disordered" evidence="11">
    <location>
        <begin position="432"/>
        <end position="451"/>
    </location>
</feature>
<dbReference type="GO" id="GO:0046983">
    <property type="term" value="F:protein dimerization activity"/>
    <property type="evidence" value="ECO:0007669"/>
    <property type="project" value="InterPro"/>
</dbReference>
<evidence type="ECO:0000313" key="13">
    <source>
        <dbReference type="EMBL" id="KAL0307478.1"/>
    </source>
</evidence>
<dbReference type="GO" id="GO:0008270">
    <property type="term" value="F:zinc ion binding"/>
    <property type="evidence" value="ECO:0007669"/>
    <property type="project" value="UniProtKB-KW"/>
</dbReference>
<dbReference type="GO" id="GO:0003677">
    <property type="term" value="F:DNA binding"/>
    <property type="evidence" value="ECO:0007669"/>
    <property type="project" value="UniProtKB-KW"/>
</dbReference>
<organism evidence="13">
    <name type="scientific">Sesamum angustifolium</name>
    <dbReference type="NCBI Taxonomy" id="2727405"/>
    <lineage>
        <taxon>Eukaryota</taxon>
        <taxon>Viridiplantae</taxon>
        <taxon>Streptophyta</taxon>
        <taxon>Embryophyta</taxon>
        <taxon>Tracheophyta</taxon>
        <taxon>Spermatophyta</taxon>
        <taxon>Magnoliopsida</taxon>
        <taxon>eudicotyledons</taxon>
        <taxon>Gunneridae</taxon>
        <taxon>Pentapetalae</taxon>
        <taxon>asterids</taxon>
        <taxon>lamiids</taxon>
        <taxon>Lamiales</taxon>
        <taxon>Pedaliaceae</taxon>
        <taxon>Sesamum</taxon>
    </lineage>
</organism>
<feature type="compositionally biased region" description="Low complexity" evidence="11">
    <location>
        <begin position="432"/>
        <end position="444"/>
    </location>
</feature>
<dbReference type="AlphaFoldDB" id="A0AAW2KPD8"/>
<dbReference type="EMBL" id="JACGWK010000107">
    <property type="protein sequence ID" value="KAL0307478.1"/>
    <property type="molecule type" value="Genomic_DNA"/>
</dbReference>
<protein>
    <submittedName>
        <fullName evidence="13">AC transposase</fullName>
    </submittedName>
</protein>
<gene>
    <name evidence="13" type="ORF">Sangu_3028400</name>
</gene>
<comment type="caution">
    <text evidence="13">The sequence shown here is derived from an EMBL/GenBank/DDBJ whole genome shotgun (WGS) entry which is preliminary data.</text>
</comment>
<dbReference type="GO" id="GO:0009791">
    <property type="term" value="P:post-embryonic development"/>
    <property type="evidence" value="ECO:0007669"/>
    <property type="project" value="UniProtKB-ARBA"/>
</dbReference>
<evidence type="ECO:0000256" key="8">
    <source>
        <dbReference type="ARBA" id="ARBA00023163"/>
    </source>
</evidence>
<name>A0AAW2KPD8_9LAMI</name>
<dbReference type="SUPFAM" id="SSF57667">
    <property type="entry name" value="beta-beta-alpha zinc fingers"/>
    <property type="match status" value="1"/>
</dbReference>
<keyword evidence="7" id="KW-0238">DNA-binding</keyword>
<proteinExistence type="predicted"/>
<dbReference type="PANTHER" id="PTHR46481">
    <property type="entry name" value="ZINC FINGER BED DOMAIN-CONTAINING PROTEIN 4"/>
    <property type="match status" value="1"/>
</dbReference>
<dbReference type="PANTHER" id="PTHR46481:SF10">
    <property type="entry name" value="ZINC FINGER BED DOMAIN-CONTAINING PROTEIN 39"/>
    <property type="match status" value="1"/>
</dbReference>
<keyword evidence="3" id="KW-0479">Metal-binding</keyword>
<sequence length="583" mass="68020">MERETLEDDIISDNEMRLEDEGISDIPVEESQPYRPPKRNDTCKRSKVWDHFIAYTDGEGKPRAKCKYCKRNYAADPCKNGTSTMNSHLKVCKEHPGNTSVASNHTITSFCQTMDVKESCSHVKFDQEALRQGLARMIIMDELPFKFVKNEGFRQFISLALPQFVIPSRTTITKDCYKLFFEEKRKLINYFKSSGQRISLTTDTWTSNQRLTYMCLTAHYIDSDWKCIRTRKINDYVVEEKIQSKKSLCLDVPTRWNSVYTTLETALIFQGVFERYEIYDADFRNDFMPDGSYGKIGLPLKHDWVMVKKFVKVLRYFYNLTNRVSGSLYVTSSTFLDEISDADELLKEWINGDDVDLVDMARQMKAKFDKYWGNIEKMNMMLYVAVRHKLFYLRYVFKNVHGPEMGEKMEDLAKSALYDVFEKYKKMYSSTTSRHSTTSSSESSQELDDDIERRAVRDKRKKWKQMVSEIGCGHKSEFDSYLNEEIEIDESPSFSITEWWKLHTPRFPILARLARDVLAMPISTVASKSAFSTEGHIINDFRASLTPKMAQALICCQDWMRHTPFKSVEEDYDAIDKILKGIV</sequence>
<feature type="compositionally biased region" description="Acidic residues" evidence="11">
    <location>
        <begin position="1"/>
        <end position="12"/>
    </location>
</feature>
<dbReference type="InterPro" id="IPR012337">
    <property type="entry name" value="RNaseH-like_sf"/>
</dbReference>
<dbReference type="SUPFAM" id="SSF140996">
    <property type="entry name" value="Hermes dimerisation domain"/>
    <property type="match status" value="1"/>
</dbReference>
<keyword evidence="6" id="KW-0805">Transcription regulation</keyword>
<keyword evidence="4 10" id="KW-0863">Zinc-finger</keyword>
<feature type="region of interest" description="Disordered" evidence="11">
    <location>
        <begin position="1"/>
        <end position="40"/>
    </location>
</feature>
<evidence type="ECO:0000256" key="1">
    <source>
        <dbReference type="ARBA" id="ARBA00004123"/>
    </source>
</evidence>
<evidence type="ECO:0000256" key="11">
    <source>
        <dbReference type="SAM" id="MobiDB-lite"/>
    </source>
</evidence>
<dbReference type="InterPro" id="IPR003656">
    <property type="entry name" value="Znf_BED"/>
</dbReference>
<evidence type="ECO:0000256" key="6">
    <source>
        <dbReference type="ARBA" id="ARBA00023015"/>
    </source>
</evidence>
<reference evidence="13" key="1">
    <citation type="submission" date="2020-06" db="EMBL/GenBank/DDBJ databases">
        <authorList>
            <person name="Li T."/>
            <person name="Hu X."/>
            <person name="Zhang T."/>
            <person name="Song X."/>
            <person name="Zhang H."/>
            <person name="Dai N."/>
            <person name="Sheng W."/>
            <person name="Hou X."/>
            <person name="Wei L."/>
        </authorList>
    </citation>
    <scope>NUCLEOTIDE SEQUENCE</scope>
    <source>
        <strain evidence="13">G01</strain>
        <tissue evidence="13">Leaf</tissue>
    </source>
</reference>
<dbReference type="Pfam" id="PF14372">
    <property type="entry name" value="hAT-like_RNase-H"/>
    <property type="match status" value="1"/>
</dbReference>
<dbReference type="PROSITE" id="PS50808">
    <property type="entry name" value="ZF_BED"/>
    <property type="match status" value="1"/>
</dbReference>
<dbReference type="InterPro" id="IPR025525">
    <property type="entry name" value="hAT-like_transposase_RNase-H"/>
</dbReference>
<dbReference type="GO" id="GO:0005634">
    <property type="term" value="C:nucleus"/>
    <property type="evidence" value="ECO:0007669"/>
    <property type="project" value="UniProtKB-SubCell"/>
</dbReference>
<evidence type="ECO:0000259" key="12">
    <source>
        <dbReference type="PROSITE" id="PS50808"/>
    </source>
</evidence>
<evidence type="ECO:0000256" key="2">
    <source>
        <dbReference type="ARBA" id="ARBA00011738"/>
    </source>
</evidence>
<dbReference type="InterPro" id="IPR008906">
    <property type="entry name" value="HATC_C_dom"/>
</dbReference>
<keyword evidence="8" id="KW-0804">Transcription</keyword>
<evidence type="ECO:0000256" key="10">
    <source>
        <dbReference type="PROSITE-ProRule" id="PRU00027"/>
    </source>
</evidence>
<evidence type="ECO:0000256" key="9">
    <source>
        <dbReference type="ARBA" id="ARBA00023242"/>
    </source>
</evidence>
<dbReference type="InterPro" id="IPR052035">
    <property type="entry name" value="ZnF_BED_domain_contain"/>
</dbReference>
<comment type="subunit">
    <text evidence="2">Homodimer.</text>
</comment>
<reference evidence="13" key="2">
    <citation type="journal article" date="2024" name="Plant">
        <title>Genomic evolution and insights into agronomic trait innovations of Sesamum species.</title>
        <authorList>
            <person name="Miao H."/>
            <person name="Wang L."/>
            <person name="Qu L."/>
            <person name="Liu H."/>
            <person name="Sun Y."/>
            <person name="Le M."/>
            <person name="Wang Q."/>
            <person name="Wei S."/>
            <person name="Zheng Y."/>
            <person name="Lin W."/>
            <person name="Duan Y."/>
            <person name="Cao H."/>
            <person name="Xiong S."/>
            <person name="Wang X."/>
            <person name="Wei L."/>
            <person name="Li C."/>
            <person name="Ma Q."/>
            <person name="Ju M."/>
            <person name="Zhao R."/>
            <person name="Li G."/>
            <person name="Mu C."/>
            <person name="Tian Q."/>
            <person name="Mei H."/>
            <person name="Zhang T."/>
            <person name="Gao T."/>
            <person name="Zhang H."/>
        </authorList>
    </citation>
    <scope>NUCLEOTIDE SEQUENCE</scope>
    <source>
        <tissue evidence="13">Leaf</tissue>
    </source>
</reference>
<evidence type="ECO:0000256" key="7">
    <source>
        <dbReference type="ARBA" id="ARBA00023125"/>
    </source>
</evidence>
<keyword evidence="9" id="KW-0539">Nucleus</keyword>
<dbReference type="Pfam" id="PF02892">
    <property type="entry name" value="zf-BED"/>
    <property type="match status" value="1"/>
</dbReference>